<dbReference type="KEGG" id="pcy:PCYB_062320"/>
<dbReference type="OrthoDB" id="391350at2759"/>
<proteinExistence type="predicted"/>
<dbReference type="PhylomeDB" id="K6UTT3"/>
<feature type="non-terminal residue" evidence="2">
    <location>
        <position position="481"/>
    </location>
</feature>
<evidence type="ECO:0000313" key="3">
    <source>
        <dbReference type="Proteomes" id="UP000006319"/>
    </source>
</evidence>
<protein>
    <submittedName>
        <fullName evidence="2">Uncharacterized protein</fullName>
    </submittedName>
</protein>
<evidence type="ECO:0000313" key="2">
    <source>
        <dbReference type="EMBL" id="GAB65500.1"/>
    </source>
</evidence>
<dbReference type="GeneID" id="14691740"/>
<evidence type="ECO:0000256" key="1">
    <source>
        <dbReference type="SAM" id="MobiDB-lite"/>
    </source>
</evidence>
<name>K6UTT3_PLACD</name>
<sequence>MEKYDVQKNFACFGGPFTRFANETYTFTHRHFRPHLGIHMNTYLFNHFIFIKNYIKIIKFSRWHILVYLSNNKLYVYKHSRYLWHLDHFNEWKHLPLPTSNEIKDIQIVSCNYKGDLYFDHPKGPNYDLKDEYPFCGSTHEHESIDPIHFFGLSLIDSVDNLYLGLNTNVNSSRFKKRLIHSKPKVLLSGTSCAHGCVLFENKEIYFWIFGQGGSPVTDSVNADEVVASSECSGTKGRQSKRFTFKKLEYPKLNIVDVVYCNNTYVMLSENNILFILKSPYLHTLRAVNFFFYLNNYLPKGVNPQRIGRSGSRSGGRSGSRNGGRNGGRSGGRSGSGALTLEKIRDSSLVKMYLTDYILVTVHSSKDICFTPILFHSVYSYMDSQYIDVLSTKYERQVTKLIKDLGTFCTRGLENQFSHEEKSMYPNLIKYKMIRTCAQNKNCFTIYVSPNSLIVCIYNLFEYYEVLDTSISNFLSKYYIV</sequence>
<gene>
    <name evidence="2" type="ORF">PCYB_062320</name>
</gene>
<dbReference type="Proteomes" id="UP000006319">
    <property type="component" value="Chromosome 6"/>
</dbReference>
<dbReference type="VEuPathDB" id="PlasmoDB:PCYB_062320"/>
<feature type="compositionally biased region" description="Gly residues" evidence="1">
    <location>
        <begin position="313"/>
        <end position="335"/>
    </location>
</feature>
<dbReference type="EMBL" id="DF157098">
    <property type="protein sequence ID" value="GAB65500.1"/>
    <property type="molecule type" value="Genomic_DNA"/>
</dbReference>
<reference evidence="2 3" key="1">
    <citation type="journal article" date="2012" name="Nat. Genet.">
        <title>Plasmodium cynomolgi genome sequences provide insight into Plasmodium vivax and the monkey malaria clade.</title>
        <authorList>
            <person name="Tachibana S."/>
            <person name="Sullivan S.A."/>
            <person name="Kawai S."/>
            <person name="Nakamura S."/>
            <person name="Kim H.R."/>
            <person name="Goto N."/>
            <person name="Arisue N."/>
            <person name="Palacpac N.M.Q."/>
            <person name="Honma H."/>
            <person name="Yagi M."/>
            <person name="Tougan T."/>
            <person name="Katakai Y."/>
            <person name="Kaneko O."/>
            <person name="Mita T."/>
            <person name="Kita K."/>
            <person name="Yasutomi Y."/>
            <person name="Sutton P.L."/>
            <person name="Shakhbatyan R."/>
            <person name="Horii T."/>
            <person name="Yasunaga T."/>
            <person name="Barnwell J.W."/>
            <person name="Escalante A.A."/>
            <person name="Carlton J.M."/>
            <person name="Tanabe K."/>
        </authorList>
    </citation>
    <scope>NUCLEOTIDE SEQUENCE [LARGE SCALE GENOMIC DNA]</scope>
    <source>
        <strain evidence="2 3">B</strain>
    </source>
</reference>
<dbReference type="OMA" id="FSRWHIL"/>
<dbReference type="AlphaFoldDB" id="K6UTT3"/>
<keyword evidence="3" id="KW-1185">Reference proteome</keyword>
<dbReference type="RefSeq" id="XP_004221447.1">
    <property type="nucleotide sequence ID" value="XM_004221399.1"/>
</dbReference>
<feature type="region of interest" description="Disordered" evidence="1">
    <location>
        <begin position="305"/>
        <end position="338"/>
    </location>
</feature>
<accession>K6UTT3</accession>
<organism evidence="2 3">
    <name type="scientific">Plasmodium cynomolgi (strain B)</name>
    <dbReference type="NCBI Taxonomy" id="1120755"/>
    <lineage>
        <taxon>Eukaryota</taxon>
        <taxon>Sar</taxon>
        <taxon>Alveolata</taxon>
        <taxon>Apicomplexa</taxon>
        <taxon>Aconoidasida</taxon>
        <taxon>Haemosporida</taxon>
        <taxon>Plasmodiidae</taxon>
        <taxon>Plasmodium</taxon>
        <taxon>Plasmodium (Plasmodium)</taxon>
    </lineage>
</organism>